<protein>
    <submittedName>
        <fullName evidence="1">Uncharacterized protein</fullName>
    </submittedName>
</protein>
<name>A0ABM9NI78_9GAMM</name>
<sequence>MDLGFLAEGWTGTLWVRAAARPESQLAGFRAVAWRRLPVPSRPAPEMQGRGAETPRRP</sequence>
<reference evidence="1 2" key="1">
    <citation type="submission" date="2024-04" db="EMBL/GenBank/DDBJ databases">
        <authorList>
            <person name="Cremers G."/>
        </authorList>
    </citation>
    <scope>NUCLEOTIDE SEQUENCE [LARGE SCALE GENOMIC DNA]</scope>
    <source>
        <strain evidence="1">MeCH1-AG</strain>
    </source>
</reference>
<organism evidence="1 2">
    <name type="scientific">Candidatus Methylocalor cossyra</name>
    <dbReference type="NCBI Taxonomy" id="3108543"/>
    <lineage>
        <taxon>Bacteria</taxon>
        <taxon>Pseudomonadati</taxon>
        <taxon>Pseudomonadota</taxon>
        <taxon>Gammaproteobacteria</taxon>
        <taxon>Methylococcales</taxon>
        <taxon>Methylococcaceae</taxon>
        <taxon>Candidatus Methylocalor</taxon>
    </lineage>
</organism>
<accession>A0ABM9NI78</accession>
<evidence type="ECO:0000313" key="2">
    <source>
        <dbReference type="Proteomes" id="UP001497493"/>
    </source>
</evidence>
<keyword evidence="2" id="KW-1185">Reference proteome</keyword>
<dbReference type="Proteomes" id="UP001497493">
    <property type="component" value="Chromosome"/>
</dbReference>
<dbReference type="EMBL" id="OZ026884">
    <property type="protein sequence ID" value="CAL1240258.1"/>
    <property type="molecule type" value="Genomic_DNA"/>
</dbReference>
<evidence type="ECO:0000313" key="1">
    <source>
        <dbReference type="EMBL" id="CAL1240258.1"/>
    </source>
</evidence>
<gene>
    <name evidence="1" type="ORF">MECH1_V1_1482</name>
</gene>
<proteinExistence type="predicted"/>